<dbReference type="Proteomes" id="UP000198755">
    <property type="component" value="Unassembled WGS sequence"/>
</dbReference>
<accession>A0A1I3XVF7</accession>
<dbReference type="SUPFAM" id="SSF53748">
    <property type="entry name" value="Phosphoglycerate kinase"/>
    <property type="match status" value="1"/>
</dbReference>
<keyword evidence="10 13" id="KW-0418">Kinase</keyword>
<keyword evidence="11 13" id="KW-0067">ATP-binding</keyword>
<dbReference type="STRING" id="1612308.SAMN05444581_104109"/>
<proteinExistence type="inferred from homology"/>
<evidence type="ECO:0000313" key="18">
    <source>
        <dbReference type="Proteomes" id="UP000198755"/>
    </source>
</evidence>
<dbReference type="GO" id="GO:0004618">
    <property type="term" value="F:phosphoglycerate kinase activity"/>
    <property type="evidence" value="ECO:0007669"/>
    <property type="project" value="UniProtKB-UniRule"/>
</dbReference>
<dbReference type="GO" id="GO:0005524">
    <property type="term" value="F:ATP binding"/>
    <property type="evidence" value="ECO:0007669"/>
    <property type="project" value="UniProtKB-KW"/>
</dbReference>
<evidence type="ECO:0000256" key="12">
    <source>
        <dbReference type="ARBA" id="ARBA00023152"/>
    </source>
</evidence>
<feature type="binding site" evidence="14">
    <location>
        <position position="125"/>
    </location>
    <ligand>
        <name>(2R)-3-phosphoglycerate</name>
        <dbReference type="ChEBI" id="CHEBI:58272"/>
    </ligand>
</feature>
<evidence type="ECO:0000256" key="14">
    <source>
        <dbReference type="PIRSR" id="PIRSR000724-1"/>
    </source>
</evidence>
<evidence type="ECO:0000256" key="8">
    <source>
        <dbReference type="ARBA" id="ARBA00022679"/>
    </source>
</evidence>
<dbReference type="FunFam" id="3.40.50.1260:FF:000006">
    <property type="entry name" value="Phosphoglycerate kinase"/>
    <property type="match status" value="1"/>
</dbReference>
<evidence type="ECO:0000256" key="5">
    <source>
        <dbReference type="ARBA" id="ARBA00013061"/>
    </source>
</evidence>
<feature type="binding site" evidence="13">
    <location>
        <position position="125"/>
    </location>
    <ligand>
        <name>substrate</name>
    </ligand>
</feature>
<evidence type="ECO:0000256" key="16">
    <source>
        <dbReference type="RuleBase" id="RU000532"/>
    </source>
</evidence>
<dbReference type="EMBL" id="FOSN01000004">
    <property type="protein sequence ID" value="SFK23492.1"/>
    <property type="molecule type" value="Genomic_DNA"/>
</dbReference>
<evidence type="ECO:0000256" key="4">
    <source>
        <dbReference type="ARBA" id="ARBA00011245"/>
    </source>
</evidence>
<feature type="binding site" evidence="14">
    <location>
        <position position="43"/>
    </location>
    <ligand>
        <name>(2R)-3-phosphoglycerate</name>
        <dbReference type="ChEBI" id="CHEBI:58272"/>
    </ligand>
</feature>
<dbReference type="GO" id="GO:0043531">
    <property type="term" value="F:ADP binding"/>
    <property type="evidence" value="ECO:0007669"/>
    <property type="project" value="TreeGrafter"/>
</dbReference>
<dbReference type="GO" id="GO:0006094">
    <property type="term" value="P:gluconeogenesis"/>
    <property type="evidence" value="ECO:0007669"/>
    <property type="project" value="TreeGrafter"/>
</dbReference>
<protein>
    <recommendedName>
        <fullName evidence="6 13">Phosphoglycerate kinase</fullName>
        <ecNumber evidence="5 13">2.7.2.3</ecNumber>
    </recommendedName>
</protein>
<evidence type="ECO:0000256" key="15">
    <source>
        <dbReference type="PIRSR" id="PIRSR000724-2"/>
    </source>
</evidence>
<evidence type="ECO:0000256" key="13">
    <source>
        <dbReference type="HAMAP-Rule" id="MF_00145"/>
    </source>
</evidence>
<evidence type="ECO:0000256" key="11">
    <source>
        <dbReference type="ARBA" id="ARBA00022840"/>
    </source>
</evidence>
<dbReference type="PIRSF" id="PIRSF000724">
    <property type="entry name" value="Pgk"/>
    <property type="match status" value="1"/>
</dbReference>
<dbReference type="UniPathway" id="UPA00109">
    <property type="reaction ID" value="UER00185"/>
</dbReference>
<feature type="binding site" evidence="14">
    <location>
        <position position="158"/>
    </location>
    <ligand>
        <name>(2R)-3-phosphoglycerate</name>
        <dbReference type="ChEBI" id="CHEBI:58272"/>
    </ligand>
</feature>
<dbReference type="OrthoDB" id="9808460at2"/>
<dbReference type="PROSITE" id="PS00111">
    <property type="entry name" value="PGLYCERATE_KINASE"/>
    <property type="match status" value="1"/>
</dbReference>
<dbReference type="RefSeq" id="WP_091680000.1">
    <property type="nucleotide sequence ID" value="NZ_FOSN01000004.1"/>
</dbReference>
<feature type="binding site" evidence="13">
    <location>
        <position position="43"/>
    </location>
    <ligand>
        <name>substrate</name>
    </ligand>
</feature>
<evidence type="ECO:0000256" key="1">
    <source>
        <dbReference type="ARBA" id="ARBA00000642"/>
    </source>
</evidence>
<dbReference type="InterPro" id="IPR015911">
    <property type="entry name" value="Phosphoglycerate_kinase_CS"/>
</dbReference>
<dbReference type="EC" id="2.7.2.3" evidence="5 13"/>
<keyword evidence="18" id="KW-1185">Reference proteome</keyword>
<evidence type="ECO:0000313" key="17">
    <source>
        <dbReference type="EMBL" id="SFK23492.1"/>
    </source>
</evidence>
<dbReference type="FunFam" id="3.40.50.1260:FF:000031">
    <property type="entry name" value="Phosphoglycerate kinase 1"/>
    <property type="match status" value="1"/>
</dbReference>
<dbReference type="Pfam" id="PF00162">
    <property type="entry name" value="PGK"/>
    <property type="match status" value="1"/>
</dbReference>
<dbReference type="InterPro" id="IPR015824">
    <property type="entry name" value="Phosphoglycerate_kinase_N"/>
</dbReference>
<dbReference type="InterPro" id="IPR001576">
    <property type="entry name" value="Phosphoglycerate_kinase"/>
</dbReference>
<comment type="similarity">
    <text evidence="3 13 16">Belongs to the phosphoglycerate kinase family.</text>
</comment>
<comment type="caution">
    <text evidence="13">Lacks conserved residue(s) required for the propagation of feature annotation.</text>
</comment>
<evidence type="ECO:0000256" key="9">
    <source>
        <dbReference type="ARBA" id="ARBA00022741"/>
    </source>
</evidence>
<dbReference type="AlphaFoldDB" id="A0A1I3XVF7"/>
<feature type="binding site" evidence="13 14">
    <location>
        <begin position="66"/>
        <end position="69"/>
    </location>
    <ligand>
        <name>substrate</name>
    </ligand>
</feature>
<comment type="pathway">
    <text evidence="2 13">Carbohydrate degradation; glycolysis; pyruvate from D-glyceraldehyde 3-phosphate: step 2/5.</text>
</comment>
<feature type="binding site" evidence="13 15">
    <location>
        <position position="330"/>
    </location>
    <ligand>
        <name>ATP</name>
        <dbReference type="ChEBI" id="CHEBI:30616"/>
    </ligand>
</feature>
<dbReference type="PANTHER" id="PTHR11406">
    <property type="entry name" value="PHOSPHOGLYCERATE KINASE"/>
    <property type="match status" value="1"/>
</dbReference>
<keyword evidence="7 13" id="KW-0963">Cytoplasm</keyword>
<evidence type="ECO:0000256" key="10">
    <source>
        <dbReference type="ARBA" id="ARBA00022777"/>
    </source>
</evidence>
<comment type="subunit">
    <text evidence="4 13">Monomer.</text>
</comment>
<keyword evidence="8 13" id="KW-0808">Transferase</keyword>
<reference evidence="17 18" key="1">
    <citation type="submission" date="2016-10" db="EMBL/GenBank/DDBJ databases">
        <authorList>
            <person name="de Groot N.N."/>
        </authorList>
    </citation>
    <scope>NUCLEOTIDE SEQUENCE [LARGE SCALE GENOMIC DNA]</scope>
    <source>
        <strain evidence="17 18">NE2</strain>
    </source>
</reference>
<comment type="subcellular location">
    <subcellularLocation>
        <location evidence="13">Cytoplasm</location>
    </subcellularLocation>
</comment>
<dbReference type="GO" id="GO:0005829">
    <property type="term" value="C:cytosol"/>
    <property type="evidence" value="ECO:0007669"/>
    <property type="project" value="TreeGrafter"/>
</dbReference>
<gene>
    <name evidence="13" type="primary">pgk</name>
    <name evidence="17" type="ORF">SAMN05444581_104109</name>
</gene>
<name>A0A1I3XVF7_9HYPH</name>
<evidence type="ECO:0000256" key="3">
    <source>
        <dbReference type="ARBA" id="ARBA00008982"/>
    </source>
</evidence>
<keyword evidence="9 13" id="KW-0547">Nucleotide-binding</keyword>
<dbReference type="HAMAP" id="MF_00145">
    <property type="entry name" value="Phosphoglyc_kinase"/>
    <property type="match status" value="1"/>
</dbReference>
<keyword evidence="12 13" id="KW-0324">Glycolysis</keyword>
<dbReference type="PANTHER" id="PTHR11406:SF23">
    <property type="entry name" value="PHOSPHOGLYCERATE KINASE 1, CHLOROPLASTIC-RELATED"/>
    <property type="match status" value="1"/>
</dbReference>
<sequence>MTKSGPTSPFPTLDDADMAGKRVLVRVDLNVPVENGVVTDATRIDRILPNIREICAKGGKVILLSHLGRPKDAPDPKNSLKTVAVELERQLGSMVNFASDCIGPVAKSAAAALHNGEILLLENTRFHAGETKNDPEFVNALAELGDLYVNDAFSTSHRAHASTEGIAHKLPAYAGRTMQLELEMLTSMLAHPERPLAAIVGGAKVSTKLELLGNLMRRVEFLFIGGGMANTFLAASGKAVGKSLCEMQLADVARKIMADADAAHCQLMLPIDAVVAAKLEHNAVSRAVDIDDIGENDMILDIGPRTISKVVGMLASARTLVWNGPVGAFETPPFNIGTQTIAKVAAQLTKVDALETIAGGGDTIAALNQAHAYDDFTYVSTAGGAFLEWLEGKTLPGVEALRGAKP</sequence>
<evidence type="ECO:0000256" key="7">
    <source>
        <dbReference type="ARBA" id="ARBA00022490"/>
    </source>
</evidence>
<dbReference type="GO" id="GO:0006096">
    <property type="term" value="P:glycolytic process"/>
    <property type="evidence" value="ECO:0007669"/>
    <property type="project" value="UniProtKB-UniRule"/>
</dbReference>
<feature type="binding site" evidence="13">
    <location>
        <position position="158"/>
    </location>
    <ligand>
        <name>substrate</name>
    </ligand>
</feature>
<comment type="catalytic activity">
    <reaction evidence="1 13 16">
        <text>(2R)-3-phosphoglycerate + ATP = (2R)-3-phospho-glyceroyl phosphate + ADP</text>
        <dbReference type="Rhea" id="RHEA:14801"/>
        <dbReference type="ChEBI" id="CHEBI:30616"/>
        <dbReference type="ChEBI" id="CHEBI:57604"/>
        <dbReference type="ChEBI" id="CHEBI:58272"/>
        <dbReference type="ChEBI" id="CHEBI:456216"/>
        <dbReference type="EC" id="2.7.2.3"/>
    </reaction>
</comment>
<dbReference type="InterPro" id="IPR036043">
    <property type="entry name" value="Phosphoglycerate_kinase_sf"/>
</dbReference>
<dbReference type="Gene3D" id="3.40.50.1260">
    <property type="entry name" value="Phosphoglycerate kinase, N-terminal domain"/>
    <property type="match status" value="2"/>
</dbReference>
<evidence type="ECO:0000256" key="2">
    <source>
        <dbReference type="ARBA" id="ARBA00004838"/>
    </source>
</evidence>
<dbReference type="PRINTS" id="PR00477">
    <property type="entry name" value="PHGLYCKINASE"/>
</dbReference>
<evidence type="ECO:0000256" key="6">
    <source>
        <dbReference type="ARBA" id="ARBA00016471"/>
    </source>
</evidence>
<feature type="binding site" evidence="13 14">
    <location>
        <begin position="28"/>
        <end position="30"/>
    </location>
    <ligand>
        <name>substrate</name>
    </ligand>
</feature>
<feature type="binding site" evidence="13 15">
    <location>
        <begin position="360"/>
        <end position="363"/>
    </location>
    <ligand>
        <name>ATP</name>
        <dbReference type="ChEBI" id="CHEBI:30616"/>
    </ligand>
</feature>
<feature type="binding site" evidence="13 15">
    <location>
        <position position="208"/>
    </location>
    <ligand>
        <name>ATP</name>
        <dbReference type="ChEBI" id="CHEBI:30616"/>
    </ligand>
</feature>
<organism evidence="17 18">
    <name type="scientific">Methylocapsa palsarum</name>
    <dbReference type="NCBI Taxonomy" id="1612308"/>
    <lineage>
        <taxon>Bacteria</taxon>
        <taxon>Pseudomonadati</taxon>
        <taxon>Pseudomonadota</taxon>
        <taxon>Alphaproteobacteria</taxon>
        <taxon>Hyphomicrobiales</taxon>
        <taxon>Beijerinckiaceae</taxon>
        <taxon>Methylocapsa</taxon>
    </lineage>
</organism>